<comment type="caution">
    <text evidence="1">The sequence shown here is derived from an EMBL/GenBank/DDBJ whole genome shotgun (WGS) entry which is preliminary data.</text>
</comment>
<dbReference type="Gene3D" id="1.10.10.60">
    <property type="entry name" value="Homeodomain-like"/>
    <property type="match status" value="1"/>
</dbReference>
<dbReference type="AlphaFoldDB" id="A0A0M0KL07"/>
<dbReference type="EMBL" id="LILD01000001">
    <property type="protein sequence ID" value="KOO39551.1"/>
    <property type="molecule type" value="Genomic_DNA"/>
</dbReference>
<gene>
    <name evidence="1" type="ORF">AMD02_12360</name>
</gene>
<reference evidence="1" key="1">
    <citation type="submission" date="2015-08" db="EMBL/GenBank/DDBJ databases">
        <title>Complete DNA Sequence of Pseudomonas syringae pv. actinidiae, the Causal Agent of Kiwifruit Canker Disease.</title>
        <authorList>
            <person name="Rikkerink E.H.A."/>
            <person name="Fineran P.C."/>
        </authorList>
    </citation>
    <scope>NUCLEOTIDE SEQUENCE</scope>
    <source>
        <strain evidence="1">DSM 13666</strain>
    </source>
</reference>
<dbReference type="OMA" id="WLEHFST"/>
<organism evidence="1">
    <name type="scientific">Halalkalibacterium halodurans</name>
    <name type="common">Bacillus halodurans</name>
    <dbReference type="NCBI Taxonomy" id="86665"/>
    <lineage>
        <taxon>Bacteria</taxon>
        <taxon>Bacillati</taxon>
        <taxon>Bacillota</taxon>
        <taxon>Bacilli</taxon>
        <taxon>Bacillales</taxon>
        <taxon>Bacillaceae</taxon>
        <taxon>Halalkalibacterium (ex Joshi et al. 2022)</taxon>
    </lineage>
</organism>
<dbReference type="InterPro" id="IPR032585">
    <property type="entry name" value="DUF4912"/>
</dbReference>
<sequence length="219" mass="25833">MFFEGVEQLIEEILKLRKQGLSFRKIAQALNTTVGKVHYRYKKHEELQHQKGQAKPAAKGEWQLPGSYPVTEITLLPQGPTTLYAFWDTSEQTRGLVSYQTDKDWEQLEKRLRLYDVTSLLFDGRRANRYVDIHLPEMTNNWLIEHVEPNCTYLIDLGVITPSGAFLPVVRSTPIETPRQRNDQYNFRKEDVLDWQYGLSEEPKWLEHFSTYSYYEKTK</sequence>
<protein>
    <recommendedName>
        <fullName evidence="2">DUF4912 domain-containing protein</fullName>
    </recommendedName>
</protein>
<proteinExistence type="predicted"/>
<dbReference type="PATRIC" id="fig|136160.3.peg.2897"/>
<evidence type="ECO:0008006" key="2">
    <source>
        <dbReference type="Google" id="ProtNLM"/>
    </source>
</evidence>
<name>A0A0M0KL07_ALKHA</name>
<dbReference type="Pfam" id="PF16258">
    <property type="entry name" value="DUF4912"/>
    <property type="match status" value="1"/>
</dbReference>
<accession>A0A0M0KL07</accession>
<evidence type="ECO:0000313" key="1">
    <source>
        <dbReference type="EMBL" id="KOO39551.1"/>
    </source>
</evidence>